<keyword evidence="1" id="KW-0472">Membrane</keyword>
<dbReference type="AlphaFoldDB" id="A0A2P8FVR3"/>
<dbReference type="Proteomes" id="UP000240978">
    <property type="component" value="Unassembled WGS sequence"/>
</dbReference>
<evidence type="ECO:0000256" key="1">
    <source>
        <dbReference type="SAM" id="Phobius"/>
    </source>
</evidence>
<name>A0A2P8FVR3_9BACT</name>
<evidence type="ECO:0000313" key="3">
    <source>
        <dbReference type="Proteomes" id="UP000240978"/>
    </source>
</evidence>
<organism evidence="2 3">
    <name type="scientific">Chitinophaga ginsengisoli</name>
    <dbReference type="NCBI Taxonomy" id="363837"/>
    <lineage>
        <taxon>Bacteria</taxon>
        <taxon>Pseudomonadati</taxon>
        <taxon>Bacteroidota</taxon>
        <taxon>Chitinophagia</taxon>
        <taxon>Chitinophagales</taxon>
        <taxon>Chitinophagaceae</taxon>
        <taxon>Chitinophaga</taxon>
    </lineage>
</organism>
<keyword evidence="3" id="KW-1185">Reference proteome</keyword>
<dbReference type="RefSeq" id="WP_106604438.1">
    <property type="nucleotide sequence ID" value="NZ_PYGK01000012.1"/>
</dbReference>
<keyword evidence="1" id="KW-1133">Transmembrane helix</keyword>
<feature type="transmembrane region" description="Helical" evidence="1">
    <location>
        <begin position="40"/>
        <end position="61"/>
    </location>
</feature>
<reference evidence="2 3" key="1">
    <citation type="submission" date="2018-03" db="EMBL/GenBank/DDBJ databases">
        <title>Genomic Encyclopedia of Archaeal and Bacterial Type Strains, Phase II (KMG-II): from individual species to whole genera.</title>
        <authorList>
            <person name="Goeker M."/>
        </authorList>
    </citation>
    <scope>NUCLEOTIDE SEQUENCE [LARGE SCALE GENOMIC DNA]</scope>
    <source>
        <strain evidence="2 3">DSM 18107</strain>
    </source>
</reference>
<accession>A0A2P8FVR3</accession>
<sequence length="82" mass="9347">MGVAFFIIIRILFVTCMVFIIGYIFGGFSKKPLLTSLSKVAAILVIVLFIAANMLAMRVAFRDGRGCFRDREHQEQIERYGR</sequence>
<dbReference type="OrthoDB" id="771140at2"/>
<protein>
    <submittedName>
        <fullName evidence="2">Uncharacterized protein</fullName>
    </submittedName>
</protein>
<proteinExistence type="predicted"/>
<gene>
    <name evidence="2" type="ORF">CLV42_11216</name>
</gene>
<keyword evidence="1" id="KW-0812">Transmembrane</keyword>
<dbReference type="EMBL" id="PYGK01000012">
    <property type="protein sequence ID" value="PSL25811.1"/>
    <property type="molecule type" value="Genomic_DNA"/>
</dbReference>
<comment type="caution">
    <text evidence="2">The sequence shown here is derived from an EMBL/GenBank/DDBJ whole genome shotgun (WGS) entry which is preliminary data.</text>
</comment>
<evidence type="ECO:0000313" key="2">
    <source>
        <dbReference type="EMBL" id="PSL25811.1"/>
    </source>
</evidence>
<feature type="transmembrane region" description="Helical" evidence="1">
    <location>
        <begin position="7"/>
        <end position="28"/>
    </location>
</feature>